<dbReference type="AlphaFoldDB" id="A0A1V6XYD8"/>
<dbReference type="PANTHER" id="PTHR38111:SF5">
    <property type="entry name" value="TRANSCRIPTION FACTOR DOMAIN-CONTAINING PROTEIN"/>
    <property type="match status" value="1"/>
</dbReference>
<reference evidence="3" key="1">
    <citation type="journal article" date="2017" name="Nat. Microbiol.">
        <title>Global analysis of biosynthetic gene clusters reveals vast potential of secondary metabolite production in Penicillium species.</title>
        <authorList>
            <person name="Nielsen J.C."/>
            <person name="Grijseels S."/>
            <person name="Prigent S."/>
            <person name="Ji B."/>
            <person name="Dainat J."/>
            <person name="Nielsen K.F."/>
            <person name="Frisvad J.C."/>
            <person name="Workman M."/>
            <person name="Nielsen J."/>
        </authorList>
    </citation>
    <scope>NUCLEOTIDE SEQUENCE [LARGE SCALE GENOMIC DNA]</scope>
    <source>
        <strain evidence="3">IBT 13039</strain>
    </source>
</reference>
<dbReference type="InterPro" id="IPR053178">
    <property type="entry name" value="Osmoadaptation_assoc"/>
</dbReference>
<comment type="caution">
    <text evidence="2">The sequence shown here is derived from an EMBL/GenBank/DDBJ whole genome shotgun (WGS) entry which is preliminary data.</text>
</comment>
<feature type="region of interest" description="Disordered" evidence="1">
    <location>
        <begin position="52"/>
        <end position="71"/>
    </location>
</feature>
<evidence type="ECO:0000313" key="2">
    <source>
        <dbReference type="EMBL" id="OQE80091.1"/>
    </source>
</evidence>
<organism evidence="2 3">
    <name type="scientific">Penicillium nalgiovense</name>
    <dbReference type="NCBI Taxonomy" id="60175"/>
    <lineage>
        <taxon>Eukaryota</taxon>
        <taxon>Fungi</taxon>
        <taxon>Dikarya</taxon>
        <taxon>Ascomycota</taxon>
        <taxon>Pezizomycotina</taxon>
        <taxon>Eurotiomycetes</taxon>
        <taxon>Eurotiomycetidae</taxon>
        <taxon>Eurotiales</taxon>
        <taxon>Aspergillaceae</taxon>
        <taxon>Penicillium</taxon>
    </lineage>
</organism>
<dbReference type="STRING" id="60175.A0A1V6XYD8"/>
<dbReference type="PANTHER" id="PTHR38111">
    <property type="entry name" value="ZN(2)-C6 FUNGAL-TYPE DOMAIN-CONTAINING PROTEIN-RELATED"/>
    <property type="match status" value="1"/>
</dbReference>
<gene>
    <name evidence="2" type="ORF">PENNAL_c0048G01235</name>
</gene>
<name>A0A1V6XYD8_PENNA</name>
<dbReference type="Proteomes" id="UP000191691">
    <property type="component" value="Unassembled WGS sequence"/>
</dbReference>
<keyword evidence="3" id="KW-1185">Reference proteome</keyword>
<protein>
    <submittedName>
        <fullName evidence="2">Uncharacterized protein</fullName>
    </submittedName>
</protein>
<proteinExistence type="predicted"/>
<evidence type="ECO:0000313" key="3">
    <source>
        <dbReference type="Proteomes" id="UP000191691"/>
    </source>
</evidence>
<evidence type="ECO:0000256" key="1">
    <source>
        <dbReference type="SAM" id="MobiDB-lite"/>
    </source>
</evidence>
<accession>A0A1V6XYD8</accession>
<sequence>MSSFTQPMPVVACGRIPAMGKSISQHLLPEYEVIHFILSYETAEAELPHLLAGRDPQSRSPNEIGTHDYSRPPRAVIFGRGYEPQQVEELKKKFAGVAKEPVAWVRGNPADLPAGAAGPDYAQNIAADMKKFESHKHKLKGRYQGYLAGYSQGLQMFLAYAVTYGVECPGYKRSWQFKDEGPRLQKRYQKKCSNVRTHSEAINSNGIFTKFSMDERVHPALVHQSFISQQPQVFKEFICAAFPTMFLHNEFRFGNGFNFADCVVKHFGSKQYHDASVSCVSAEYLGYLTGDPRLHQFSRQEYSKALGAIRQALNSDEALSDSLLLAVILLSIYEMNTRTTRDAWVHHSRAVKQLLLSRRMSFYLSGVGRVCHFAYRPFLIAAALYEGEPCFLADDNWQNLAALLRMEDSQKQSEWAFYINVYETIFMELVKCPGYIKEAREIVSVTSPKARLLAQRIYIASDRLRTLSDELRSLLTSHNQRKAGIIFRRFVGPEPNAFHETSPSLLLRAAITATSILEELFIRLTTPAYVKEESLSSRGTPSSLSTPQSVSVTGGGGPLLDFRVTFELGGGTKKDNPCSFTWLDRVAGSMGLLGAEITYEDTVDVE</sequence>
<dbReference type="EMBL" id="MOOB01000048">
    <property type="protein sequence ID" value="OQE80091.1"/>
    <property type="molecule type" value="Genomic_DNA"/>
</dbReference>